<dbReference type="Proteomes" id="UP000000305">
    <property type="component" value="Unassembled WGS sequence"/>
</dbReference>
<dbReference type="SUPFAM" id="SSF50630">
    <property type="entry name" value="Acid proteases"/>
    <property type="match status" value="1"/>
</dbReference>
<evidence type="ECO:0008006" key="3">
    <source>
        <dbReference type="Google" id="ProtNLM"/>
    </source>
</evidence>
<protein>
    <recommendedName>
        <fullName evidence="3">Peptidase A2 domain-containing protein</fullName>
    </recommendedName>
</protein>
<dbReference type="KEGG" id="dpx:DAPPUDRAFT_317090"/>
<reference evidence="1 2" key="1">
    <citation type="journal article" date="2011" name="Science">
        <title>The ecoresponsive genome of Daphnia pulex.</title>
        <authorList>
            <person name="Colbourne J.K."/>
            <person name="Pfrender M.E."/>
            <person name="Gilbert D."/>
            <person name="Thomas W.K."/>
            <person name="Tucker A."/>
            <person name="Oakley T.H."/>
            <person name="Tokishita S."/>
            <person name="Aerts A."/>
            <person name="Arnold G.J."/>
            <person name="Basu M.K."/>
            <person name="Bauer D.J."/>
            <person name="Caceres C.E."/>
            <person name="Carmel L."/>
            <person name="Casola C."/>
            <person name="Choi J.H."/>
            <person name="Detter J.C."/>
            <person name="Dong Q."/>
            <person name="Dusheyko S."/>
            <person name="Eads B.D."/>
            <person name="Frohlich T."/>
            <person name="Geiler-Samerotte K.A."/>
            <person name="Gerlach D."/>
            <person name="Hatcher P."/>
            <person name="Jogdeo S."/>
            <person name="Krijgsveld J."/>
            <person name="Kriventseva E.V."/>
            <person name="Kultz D."/>
            <person name="Laforsch C."/>
            <person name="Lindquist E."/>
            <person name="Lopez J."/>
            <person name="Manak J.R."/>
            <person name="Muller J."/>
            <person name="Pangilinan J."/>
            <person name="Patwardhan R.P."/>
            <person name="Pitluck S."/>
            <person name="Pritham E.J."/>
            <person name="Rechtsteiner A."/>
            <person name="Rho M."/>
            <person name="Rogozin I.B."/>
            <person name="Sakarya O."/>
            <person name="Salamov A."/>
            <person name="Schaack S."/>
            <person name="Shapiro H."/>
            <person name="Shiga Y."/>
            <person name="Skalitzky C."/>
            <person name="Smith Z."/>
            <person name="Souvorov A."/>
            <person name="Sung W."/>
            <person name="Tang Z."/>
            <person name="Tsuchiya D."/>
            <person name="Tu H."/>
            <person name="Vos H."/>
            <person name="Wang M."/>
            <person name="Wolf Y.I."/>
            <person name="Yamagata H."/>
            <person name="Yamada T."/>
            <person name="Ye Y."/>
            <person name="Shaw J.R."/>
            <person name="Andrews J."/>
            <person name="Crease T.J."/>
            <person name="Tang H."/>
            <person name="Lucas S.M."/>
            <person name="Robertson H.M."/>
            <person name="Bork P."/>
            <person name="Koonin E.V."/>
            <person name="Zdobnov E.M."/>
            <person name="Grigoriev I.V."/>
            <person name="Lynch M."/>
            <person name="Boore J.L."/>
        </authorList>
    </citation>
    <scope>NUCLEOTIDE SEQUENCE [LARGE SCALE GENOMIC DNA]</scope>
</reference>
<name>E9GEW5_DAPPU</name>
<dbReference type="InParanoid" id="E9GEW5"/>
<organism evidence="1 2">
    <name type="scientific">Daphnia pulex</name>
    <name type="common">Water flea</name>
    <dbReference type="NCBI Taxonomy" id="6669"/>
    <lineage>
        <taxon>Eukaryota</taxon>
        <taxon>Metazoa</taxon>
        <taxon>Ecdysozoa</taxon>
        <taxon>Arthropoda</taxon>
        <taxon>Crustacea</taxon>
        <taxon>Branchiopoda</taxon>
        <taxon>Diplostraca</taxon>
        <taxon>Cladocera</taxon>
        <taxon>Anomopoda</taxon>
        <taxon>Daphniidae</taxon>
        <taxon>Daphnia</taxon>
    </lineage>
</organism>
<dbReference type="PhylomeDB" id="E9GEW5"/>
<gene>
    <name evidence="1" type="ORF">DAPPUDRAFT_317090</name>
</gene>
<dbReference type="PANTHER" id="PTHR36943">
    <property type="entry name" value="CCHC-TYPE DOMAIN-CONTAINING PROTEIN"/>
    <property type="match status" value="1"/>
</dbReference>
<dbReference type="PANTHER" id="PTHR36943:SF1">
    <property type="entry name" value="CCHC-TYPE DOMAIN-CONTAINING PROTEIN"/>
    <property type="match status" value="1"/>
</dbReference>
<dbReference type="HOGENOM" id="CLU_2239262_0_0_1"/>
<evidence type="ECO:0000313" key="2">
    <source>
        <dbReference type="Proteomes" id="UP000000305"/>
    </source>
</evidence>
<dbReference type="OrthoDB" id="10069580at2759"/>
<evidence type="ECO:0000313" key="1">
    <source>
        <dbReference type="EMBL" id="EFX81908.1"/>
    </source>
</evidence>
<sequence length="105" mass="11628">MEGIDIQMSLDTGSTASRISLAEWERLGKPPLQQTTSVVDSTDTWVVIEGECNVKVEYNGQSALLPVVVMSEDCDSSIGADWFQRIQFDSNAIFDEIQVSAKERL</sequence>
<accession>E9GEW5</accession>
<dbReference type="EMBL" id="GL732541">
    <property type="protein sequence ID" value="EFX81908.1"/>
    <property type="molecule type" value="Genomic_DNA"/>
</dbReference>
<dbReference type="Gene3D" id="2.40.70.10">
    <property type="entry name" value="Acid Proteases"/>
    <property type="match status" value="1"/>
</dbReference>
<dbReference type="InterPro" id="IPR021109">
    <property type="entry name" value="Peptidase_aspartic_dom_sf"/>
</dbReference>
<dbReference type="AlphaFoldDB" id="E9GEW5"/>
<keyword evidence="2" id="KW-1185">Reference proteome</keyword>
<proteinExistence type="predicted"/>